<evidence type="ECO:0000256" key="1">
    <source>
        <dbReference type="ARBA" id="ARBA00009437"/>
    </source>
</evidence>
<dbReference type="Pfam" id="PF00126">
    <property type="entry name" value="HTH_1"/>
    <property type="match status" value="1"/>
</dbReference>
<dbReference type="GO" id="GO:0043565">
    <property type="term" value="F:sequence-specific DNA binding"/>
    <property type="evidence" value="ECO:0007669"/>
    <property type="project" value="TreeGrafter"/>
</dbReference>
<dbReference type="GO" id="GO:0006351">
    <property type="term" value="P:DNA-templated transcription"/>
    <property type="evidence" value="ECO:0007669"/>
    <property type="project" value="TreeGrafter"/>
</dbReference>
<comment type="caution">
    <text evidence="6">The sequence shown here is derived from an EMBL/GenBank/DDBJ whole genome shotgun (WGS) entry which is preliminary data.</text>
</comment>
<dbReference type="SUPFAM" id="SSF46785">
    <property type="entry name" value="Winged helix' DNA-binding domain"/>
    <property type="match status" value="1"/>
</dbReference>
<dbReference type="PANTHER" id="PTHR30537">
    <property type="entry name" value="HTH-TYPE TRANSCRIPTIONAL REGULATOR"/>
    <property type="match status" value="1"/>
</dbReference>
<dbReference type="SUPFAM" id="SSF53850">
    <property type="entry name" value="Periplasmic binding protein-like II"/>
    <property type="match status" value="1"/>
</dbReference>
<reference evidence="6 7" key="1">
    <citation type="submission" date="2007-06" db="EMBL/GenBank/DDBJ databases">
        <authorList>
            <person name="Shimkets L."/>
            <person name="Ferriera S."/>
            <person name="Johnson J."/>
            <person name="Kravitz S."/>
            <person name="Beeson K."/>
            <person name="Sutton G."/>
            <person name="Rogers Y.-H."/>
            <person name="Friedman R."/>
            <person name="Frazier M."/>
            <person name="Venter J.C."/>
        </authorList>
    </citation>
    <scope>NUCLEOTIDE SEQUENCE [LARGE SCALE GENOMIC DNA]</scope>
    <source>
        <strain evidence="6 7">SIR-1</strain>
    </source>
</reference>
<dbReference type="CDD" id="cd08422">
    <property type="entry name" value="PBP2_CrgA_like"/>
    <property type="match status" value="1"/>
</dbReference>
<keyword evidence="3" id="KW-0238">DNA-binding</keyword>
<protein>
    <submittedName>
        <fullName evidence="6">Putative transcriptional regulator protein, LysR family</fullName>
    </submittedName>
</protein>
<name>A6G4G6_9BACT</name>
<dbReference type="InterPro" id="IPR036388">
    <property type="entry name" value="WH-like_DNA-bd_sf"/>
</dbReference>
<dbReference type="AlphaFoldDB" id="A6G4G6"/>
<dbReference type="STRING" id="391625.PPSIR1_04038"/>
<dbReference type="eggNOG" id="COG0583">
    <property type="taxonomic scope" value="Bacteria"/>
</dbReference>
<dbReference type="FunFam" id="1.10.10.10:FF:000001">
    <property type="entry name" value="LysR family transcriptional regulator"/>
    <property type="match status" value="1"/>
</dbReference>
<dbReference type="EMBL" id="ABCS01000021">
    <property type="protein sequence ID" value="EDM79278.1"/>
    <property type="molecule type" value="Genomic_DNA"/>
</dbReference>
<dbReference type="InterPro" id="IPR058163">
    <property type="entry name" value="LysR-type_TF_proteobact-type"/>
</dbReference>
<dbReference type="Gene3D" id="3.40.190.290">
    <property type="match status" value="1"/>
</dbReference>
<evidence type="ECO:0000259" key="5">
    <source>
        <dbReference type="PROSITE" id="PS50931"/>
    </source>
</evidence>
<dbReference type="Proteomes" id="UP000005801">
    <property type="component" value="Unassembled WGS sequence"/>
</dbReference>
<gene>
    <name evidence="6" type="ORF">PPSIR1_04038</name>
</gene>
<accession>A6G4G6</accession>
<dbReference type="GO" id="GO:0003700">
    <property type="term" value="F:DNA-binding transcription factor activity"/>
    <property type="evidence" value="ECO:0007669"/>
    <property type="project" value="InterPro"/>
</dbReference>
<keyword evidence="2" id="KW-0805">Transcription regulation</keyword>
<keyword evidence="7" id="KW-1185">Reference proteome</keyword>
<evidence type="ECO:0000256" key="3">
    <source>
        <dbReference type="ARBA" id="ARBA00023125"/>
    </source>
</evidence>
<dbReference type="Pfam" id="PF03466">
    <property type="entry name" value="LysR_substrate"/>
    <property type="match status" value="1"/>
</dbReference>
<dbReference type="OrthoDB" id="5416547at2"/>
<evidence type="ECO:0000313" key="7">
    <source>
        <dbReference type="Proteomes" id="UP000005801"/>
    </source>
</evidence>
<evidence type="ECO:0000313" key="6">
    <source>
        <dbReference type="EMBL" id="EDM79278.1"/>
    </source>
</evidence>
<organism evidence="6 7">
    <name type="scientific">Plesiocystis pacifica SIR-1</name>
    <dbReference type="NCBI Taxonomy" id="391625"/>
    <lineage>
        <taxon>Bacteria</taxon>
        <taxon>Pseudomonadati</taxon>
        <taxon>Myxococcota</taxon>
        <taxon>Polyangia</taxon>
        <taxon>Nannocystales</taxon>
        <taxon>Nannocystaceae</taxon>
        <taxon>Plesiocystis</taxon>
    </lineage>
</organism>
<dbReference type="InterPro" id="IPR000847">
    <property type="entry name" value="LysR_HTH_N"/>
</dbReference>
<proteinExistence type="inferred from homology"/>
<keyword evidence="4" id="KW-0804">Transcription</keyword>
<dbReference type="InterPro" id="IPR005119">
    <property type="entry name" value="LysR_subst-bd"/>
</dbReference>
<evidence type="ECO:0000256" key="4">
    <source>
        <dbReference type="ARBA" id="ARBA00023163"/>
    </source>
</evidence>
<evidence type="ECO:0000256" key="2">
    <source>
        <dbReference type="ARBA" id="ARBA00023015"/>
    </source>
</evidence>
<comment type="similarity">
    <text evidence="1">Belongs to the LysR transcriptional regulatory family.</text>
</comment>
<dbReference type="InterPro" id="IPR036390">
    <property type="entry name" value="WH_DNA-bd_sf"/>
</dbReference>
<dbReference type="Gene3D" id="1.10.10.10">
    <property type="entry name" value="Winged helix-like DNA-binding domain superfamily/Winged helix DNA-binding domain"/>
    <property type="match status" value="1"/>
</dbReference>
<dbReference type="PROSITE" id="PS50931">
    <property type="entry name" value="HTH_LYSR"/>
    <property type="match status" value="1"/>
</dbReference>
<dbReference type="PANTHER" id="PTHR30537:SF5">
    <property type="entry name" value="HTH-TYPE TRANSCRIPTIONAL ACTIVATOR TTDR-RELATED"/>
    <property type="match status" value="1"/>
</dbReference>
<sequence length="306" mass="33626">MDQMGAPETSELQAFVAVVEGGSISGASRELSVPRATVSRRLALLEERLGVRLLHRTTRKMRLTDAGVEFYRHAREIVLAVDAARAAVRQGDGEPRGLLRVSVPPTDVRFREVLCAFAERYPEVEIELIVSTRHEDLIARGIDVAWRAAADLDPGLIARGMRTLELIAVASPAYLEAHGCPRTVDELDAHACLLGFEGGERPETHWPLRDGGRVRVRGRLVTNELMLVRDAVLRGLGIAMLPALTIQQALDDGRLVPVLPELVGGQAKIALVFPDRKLLEPAVRAFIEFMAERFDELLDDSARPGT</sequence>
<feature type="domain" description="HTH lysR-type" evidence="5">
    <location>
        <begin position="7"/>
        <end position="64"/>
    </location>
</feature>